<dbReference type="InterPro" id="IPR000086">
    <property type="entry name" value="NUDIX_hydrolase_dom"/>
</dbReference>
<feature type="region of interest" description="Disordered" evidence="7">
    <location>
        <begin position="909"/>
        <end position="932"/>
    </location>
</feature>
<dbReference type="GO" id="GO:0051301">
    <property type="term" value="P:cell division"/>
    <property type="evidence" value="ECO:0007669"/>
    <property type="project" value="UniProtKB-KW"/>
</dbReference>
<dbReference type="Pfam" id="PF00293">
    <property type="entry name" value="NUDIX"/>
    <property type="match status" value="1"/>
</dbReference>
<dbReference type="Pfam" id="PF12717">
    <property type="entry name" value="Cnd1"/>
    <property type="match status" value="1"/>
</dbReference>
<dbReference type="Gene3D" id="1.25.10.10">
    <property type="entry name" value="Leucine-rich Repeat Variant"/>
    <property type="match status" value="2"/>
</dbReference>
<dbReference type="InterPro" id="IPR032682">
    <property type="entry name" value="Cnd1_C"/>
</dbReference>
<dbReference type="SUPFAM" id="SSF55811">
    <property type="entry name" value="Nudix"/>
    <property type="match status" value="1"/>
</dbReference>
<keyword evidence="6" id="KW-0131">Cell cycle</keyword>
<dbReference type="GO" id="GO:0007076">
    <property type="term" value="P:mitotic chromosome condensation"/>
    <property type="evidence" value="ECO:0007669"/>
    <property type="project" value="InterPro"/>
</dbReference>
<accession>A0A2H1W582</accession>
<evidence type="ECO:0000256" key="5">
    <source>
        <dbReference type="ARBA" id="ARBA00023242"/>
    </source>
</evidence>
<evidence type="ECO:0000256" key="3">
    <source>
        <dbReference type="ARBA" id="ARBA00022776"/>
    </source>
</evidence>
<feature type="region of interest" description="Disordered" evidence="7">
    <location>
        <begin position="1292"/>
        <end position="1387"/>
    </location>
</feature>
<feature type="compositionally biased region" description="Basic and acidic residues" evidence="7">
    <location>
        <begin position="909"/>
        <end position="919"/>
    </location>
</feature>
<dbReference type="GO" id="GO:0010032">
    <property type="term" value="P:meiotic chromosome condensation"/>
    <property type="evidence" value="ECO:0007669"/>
    <property type="project" value="TreeGrafter"/>
</dbReference>
<dbReference type="InterPro" id="IPR011989">
    <property type="entry name" value="ARM-like"/>
</dbReference>
<sequence length="1721" mass="194100">MSNFEFAIPLQKDELLESHAGQYHVEDIVQPRVLLSKLQDAARAFNAEGVEYILEHFDTYFSIIVHGNKLEWNVINKGFEHIVRASKSLCNHLELILQEKEIDSDVRVKNLNILKMIMYLYTQIMKTKDTKLATDNSTKLTLGKKGKKVTTEEDEFCGWTESDKLAALVTLNLVLQQPLFRLWDPPLAEDNFVSMVADPCYKALEEQIIKNKSVRETVFQVLGVLIKKFNHGTSCLIKLVQVLQMVEHAVSPICAGVVQLTKEFGLGTFGPQMVREIAEALASTEDENVGAGTEQSAARNCGAFLLELTKEMPKEMTTAIATIQPYLESDESYTLRISVLGMMCEALSSELRGEGLPDDMRAQRDDFLDDLYEHMHDLSAYVRHKVLQFWCRLQRENCVPVSRQKTVLERCIGRLKDKAALVRKAAVQLLKIFLECNPFSAQLKLEILEEQLKTEQDILDDLQKKLNNGPDPELVKQWEGLEREVVSAIKKGMEILTQDEPELSQASLDNLYEAIRKHLHDKNYYKAYLIVKHTERQYPDAKLMRCDMEKSDQIAYFVALLRNIFIIPDRTTSLTQQCEQELALYKKLEEKESIVAFLQESVHFSRMVSEAVPVINSLLMSKQAGDVSEAIDFFTTAHHFNIESAKMGVANMLLLVWSPDQDKREAVERAYRDMYLECDNKAERARCFAIAKKLVSLMSHIDRGSALALEHLVAKWVEKGDISPGIIQVFWEMFLKKIDGTTDMDSYAALTLLVMVAKAKPSVAVANLDVIQTHGLTSDYNSRNLSVQLLLSLAKKNQRYPEDHALFTSIYDSLMEVFSKFDRFTAFAANSIDLIYAICDTPEILSAKILAEMYKRIEETIVRDGENEEEITVPVELLTRFVFLLGQVALQQLIYLDINVYSELRRRNQVREERKAEEKRKKKAGAFATPGRRGRVDDLRRQTLMNVSNASASSRQQRSASVTSTKGPSVNTTMTEEEGLEGAVADDADAEYVRGVCERDIVGPAAALARYVPLLRALLTAPSAPSLQAAAALAYTRFMLVSSAVCDDGLQLMMTVLKKSKNVSMRTNLTIAFADLTLRFPNLTQPWTHHIYHILSDEELEVRQCAVKMLSFLVLHEMVRVKGQIADMALCCADKDPRVASMTKIFFKQLSQKGNALYNVMPDIISRLSDPELNVPEDHYRSIMKYITSLIQKDRQMEALIEKLCQRFKLSTEERQWRDLAYCLSLFTYNERSLRKLIENLDCYKDKLHCAGVMDSFNTLMNNTSKMARNEIKALVTELGEKIEECFAVRGEENGNTEENSEGGANSGSPPTRKTEPVKATPRRKPAARRNRRKSSSSPDENEPPSNEKTPQSVRKSSRKAATRTNKAVANDSDDSDEDFQKKTDEEVFKKPTGEILMDFLRPGNGGGVCYAGLLPAKTPPVSTQHVIVGGARVQILPQPQSHASQVRPDLISCTGFPVPDDKVSWSSEYKGYLPNNHTSSSIHGKPWADPNIGEPGFNPQWNAMDGKVNRASYMGQYSIKDGYPLNPIGRTGITGRGVLGRWGPNHAADPVVTRWKRLENGEIEKDKLNNKPILQCVVIKRRDTGEWALPGGMVDPGEKLSATAAREFQEEAMNSLVMSDEQKLPLMEKFKKFFSEGDEIYQGYIDDHRNTDNAWMESIAYNFHDNTGSTVGALKLHAGDDAVGVQWVDITPDMKLYASHKDVVMLVYQKCLANFSQGDN</sequence>
<feature type="compositionally biased region" description="Basic residues" evidence="7">
    <location>
        <begin position="1321"/>
        <end position="1335"/>
    </location>
</feature>
<evidence type="ECO:0000313" key="9">
    <source>
        <dbReference type="EMBL" id="SOQ48183.1"/>
    </source>
</evidence>
<evidence type="ECO:0000256" key="2">
    <source>
        <dbReference type="ARBA" id="ARBA00022618"/>
    </source>
</evidence>
<keyword evidence="2" id="KW-0132">Cell division</keyword>
<gene>
    <name evidence="9" type="ORF">SFRICE_005766</name>
</gene>
<dbReference type="InterPro" id="IPR016024">
    <property type="entry name" value="ARM-type_fold"/>
</dbReference>
<feature type="compositionally biased region" description="Low complexity" evidence="7">
    <location>
        <begin position="1336"/>
        <end position="1348"/>
    </location>
</feature>
<dbReference type="SUPFAM" id="SSF48371">
    <property type="entry name" value="ARM repeat"/>
    <property type="match status" value="1"/>
</dbReference>
<dbReference type="GO" id="GO:0000796">
    <property type="term" value="C:condensin complex"/>
    <property type="evidence" value="ECO:0007669"/>
    <property type="project" value="TreeGrafter"/>
</dbReference>
<feature type="region of interest" description="Disordered" evidence="7">
    <location>
        <begin position="947"/>
        <end position="981"/>
    </location>
</feature>
<keyword evidence="5" id="KW-0539">Nucleus</keyword>
<evidence type="ECO:0000256" key="7">
    <source>
        <dbReference type="SAM" id="MobiDB-lite"/>
    </source>
</evidence>
<proteinExistence type="predicted"/>
<dbReference type="InterPro" id="IPR015797">
    <property type="entry name" value="NUDIX_hydrolase-like_dom_sf"/>
</dbReference>
<keyword evidence="4" id="KW-0226">DNA condensation</keyword>
<dbReference type="Gene3D" id="3.90.79.10">
    <property type="entry name" value="Nucleoside Triphosphate Pyrophosphohydrolase"/>
    <property type="match status" value="1"/>
</dbReference>
<dbReference type="Pfam" id="PF12922">
    <property type="entry name" value="Cnd1_N"/>
    <property type="match status" value="1"/>
</dbReference>
<comment type="subcellular location">
    <subcellularLocation>
        <location evidence="1">Nucleus</location>
    </subcellularLocation>
</comment>
<protein>
    <submittedName>
        <fullName evidence="9">SFRICE_005766</fullName>
    </submittedName>
</protein>
<feature type="compositionally biased region" description="Low complexity" evidence="7">
    <location>
        <begin position="947"/>
        <end position="965"/>
    </location>
</feature>
<dbReference type="Pfam" id="PF25969">
    <property type="entry name" value="NUDT9_N"/>
    <property type="match status" value="1"/>
</dbReference>
<organism evidence="9">
    <name type="scientific">Spodoptera frugiperda</name>
    <name type="common">Fall armyworm</name>
    <dbReference type="NCBI Taxonomy" id="7108"/>
    <lineage>
        <taxon>Eukaryota</taxon>
        <taxon>Metazoa</taxon>
        <taxon>Ecdysozoa</taxon>
        <taxon>Arthropoda</taxon>
        <taxon>Hexapoda</taxon>
        <taxon>Insecta</taxon>
        <taxon>Pterygota</taxon>
        <taxon>Neoptera</taxon>
        <taxon>Endopterygota</taxon>
        <taxon>Lepidoptera</taxon>
        <taxon>Glossata</taxon>
        <taxon>Ditrysia</taxon>
        <taxon>Noctuoidea</taxon>
        <taxon>Noctuidae</taxon>
        <taxon>Amphipyrinae</taxon>
        <taxon>Spodoptera</taxon>
    </lineage>
</organism>
<keyword evidence="3" id="KW-0498">Mitosis</keyword>
<evidence type="ECO:0000256" key="1">
    <source>
        <dbReference type="ARBA" id="ARBA00004123"/>
    </source>
</evidence>
<dbReference type="PANTHER" id="PTHR14222">
    <property type="entry name" value="CONDENSIN"/>
    <property type="match status" value="1"/>
</dbReference>
<dbReference type="PANTHER" id="PTHR14222:SF2">
    <property type="entry name" value="CONDENSIN COMPLEX SUBUNIT 1"/>
    <property type="match status" value="1"/>
</dbReference>
<dbReference type="GO" id="GO:0000779">
    <property type="term" value="C:condensed chromosome, centromeric region"/>
    <property type="evidence" value="ECO:0007669"/>
    <property type="project" value="TreeGrafter"/>
</dbReference>
<evidence type="ECO:0000256" key="4">
    <source>
        <dbReference type="ARBA" id="ARBA00023067"/>
    </source>
</evidence>
<name>A0A2H1W582_SPOFR</name>
<feature type="domain" description="Nudix hydrolase" evidence="8">
    <location>
        <begin position="1556"/>
        <end position="1711"/>
    </location>
</feature>
<dbReference type="GO" id="GO:0042393">
    <property type="term" value="F:histone binding"/>
    <property type="evidence" value="ECO:0007669"/>
    <property type="project" value="TreeGrafter"/>
</dbReference>
<dbReference type="EMBL" id="ODYU01006382">
    <property type="protein sequence ID" value="SOQ48183.1"/>
    <property type="molecule type" value="Genomic_DNA"/>
</dbReference>
<dbReference type="InterPro" id="IPR026971">
    <property type="entry name" value="CND1/NCAPD3"/>
</dbReference>
<dbReference type="InterPro" id="IPR024324">
    <property type="entry name" value="Condensin_cplx_su1_N"/>
</dbReference>
<reference evidence="9" key="1">
    <citation type="submission" date="2016-07" db="EMBL/GenBank/DDBJ databases">
        <authorList>
            <person name="Bretaudeau A."/>
        </authorList>
    </citation>
    <scope>NUCLEOTIDE SEQUENCE</scope>
    <source>
        <strain evidence="9">Rice</strain>
        <tissue evidence="9">Whole body</tissue>
    </source>
</reference>
<evidence type="ECO:0000259" key="8">
    <source>
        <dbReference type="PROSITE" id="PS51462"/>
    </source>
</evidence>
<dbReference type="PROSITE" id="PS51462">
    <property type="entry name" value="NUDIX"/>
    <property type="match status" value="1"/>
</dbReference>
<dbReference type="GO" id="GO:0005634">
    <property type="term" value="C:nucleus"/>
    <property type="evidence" value="ECO:0007669"/>
    <property type="project" value="UniProtKB-SubCell"/>
</dbReference>
<dbReference type="CDD" id="cd03670">
    <property type="entry name" value="NUDIX_ADPRase_Nudt9"/>
    <property type="match status" value="1"/>
</dbReference>
<evidence type="ECO:0000256" key="6">
    <source>
        <dbReference type="ARBA" id="ARBA00023306"/>
    </source>
</evidence>